<keyword evidence="2" id="KW-0813">Transport</keyword>
<organism evidence="9 10">
    <name type="scientific">Pontibacter toksunensis</name>
    <dbReference type="NCBI Taxonomy" id="1332631"/>
    <lineage>
        <taxon>Bacteria</taxon>
        <taxon>Pseudomonadati</taxon>
        <taxon>Bacteroidota</taxon>
        <taxon>Cytophagia</taxon>
        <taxon>Cytophagales</taxon>
        <taxon>Hymenobacteraceae</taxon>
        <taxon>Pontibacter</taxon>
    </lineage>
</organism>
<accession>A0ABW6BPF4</accession>
<feature type="transmembrane region" description="Helical" evidence="7">
    <location>
        <begin position="159"/>
        <end position="180"/>
    </location>
</feature>
<feature type="transmembrane region" description="Helical" evidence="7">
    <location>
        <begin position="12"/>
        <end position="32"/>
    </location>
</feature>
<feature type="transmembrane region" description="Helical" evidence="7">
    <location>
        <begin position="371"/>
        <end position="393"/>
    </location>
</feature>
<keyword evidence="6 7" id="KW-0472">Membrane</keyword>
<reference evidence="10" key="1">
    <citation type="journal article" date="2019" name="Int. J. Syst. Evol. Microbiol.">
        <title>The Global Catalogue of Microorganisms (GCM) 10K type strain sequencing project: providing services to taxonomists for standard genome sequencing and annotation.</title>
        <authorList>
            <consortium name="The Broad Institute Genomics Platform"/>
            <consortium name="The Broad Institute Genome Sequencing Center for Infectious Disease"/>
            <person name="Wu L."/>
            <person name="Ma J."/>
        </authorList>
    </citation>
    <scope>NUCLEOTIDE SEQUENCE [LARGE SCALE GENOMIC DNA]</scope>
    <source>
        <strain evidence="10">KCTC 23984</strain>
    </source>
</reference>
<evidence type="ECO:0000256" key="2">
    <source>
        <dbReference type="ARBA" id="ARBA00022448"/>
    </source>
</evidence>
<feature type="transmembrane region" description="Helical" evidence="7">
    <location>
        <begin position="211"/>
        <end position="229"/>
    </location>
</feature>
<dbReference type="SUPFAM" id="SSF103473">
    <property type="entry name" value="MFS general substrate transporter"/>
    <property type="match status" value="1"/>
</dbReference>
<comment type="caution">
    <text evidence="9">The sequence shown here is derived from an EMBL/GenBank/DDBJ whole genome shotgun (WGS) entry which is preliminary data.</text>
</comment>
<evidence type="ECO:0000256" key="4">
    <source>
        <dbReference type="ARBA" id="ARBA00022692"/>
    </source>
</evidence>
<sequence>MHPVTRVKLSFMMFLEFFIWGAWFVTLGTYLLSELETSATQVGVAFLTQSIGAIVAPFIIGLIADRFFPAQRILGVLHLIGAALLWYASVVTDFDAFYPTILVYMILYMPTLALVNSVSFRQMQDPSKEFPPIRVLGTLGWIIAGLTIGWLNWEQNGNLGLTFRMASIASAILGLFSFTLPNTPPIKGAGKATIGDMLGLEAIGLFKNRSYLTFFLASVAICIPLAFYYNFTNPFLNELGMESAAGKQAMGQMSELLFMLLMPLFFVRLGVKKMLAIGMFAWVLRYLFFAFGDIEGGYWMLIGGIILHGICYDFFFVTGQIYTDNLAGERFKSAAQGMITLATYGVGMLIGSLLSGVIVDAFQTSGGGHNWQAIWLIPSGIAAVVLLLFLLLFKDRANRQNTTVRQPADIPSGQRELKIRS</sequence>
<feature type="transmembrane region" description="Helical" evidence="7">
    <location>
        <begin position="135"/>
        <end position="153"/>
    </location>
</feature>
<protein>
    <submittedName>
        <fullName evidence="9">Nucleoside permease</fullName>
    </submittedName>
</protein>
<dbReference type="RefSeq" id="WP_377479436.1">
    <property type="nucleotide sequence ID" value="NZ_JBHUOX010000001.1"/>
</dbReference>
<evidence type="ECO:0000256" key="7">
    <source>
        <dbReference type="SAM" id="Phobius"/>
    </source>
</evidence>
<feature type="transmembrane region" description="Helical" evidence="7">
    <location>
        <begin position="73"/>
        <end position="90"/>
    </location>
</feature>
<dbReference type="CDD" id="cd06177">
    <property type="entry name" value="MFS_NHS"/>
    <property type="match status" value="1"/>
</dbReference>
<comment type="subcellular location">
    <subcellularLocation>
        <location evidence="1">Cell membrane</location>
        <topology evidence="1">Multi-pass membrane protein</topology>
    </subcellularLocation>
</comment>
<evidence type="ECO:0000256" key="3">
    <source>
        <dbReference type="ARBA" id="ARBA00022475"/>
    </source>
</evidence>
<feature type="transmembrane region" description="Helical" evidence="7">
    <location>
        <begin position="274"/>
        <end position="292"/>
    </location>
</feature>
<name>A0ABW6BPF4_9BACT</name>
<dbReference type="PROSITE" id="PS50850">
    <property type="entry name" value="MFS"/>
    <property type="match status" value="1"/>
</dbReference>
<feature type="transmembrane region" description="Helical" evidence="7">
    <location>
        <begin position="249"/>
        <end position="267"/>
    </location>
</feature>
<dbReference type="Gene3D" id="1.20.1250.20">
    <property type="entry name" value="MFS general substrate transporter like domains"/>
    <property type="match status" value="2"/>
</dbReference>
<evidence type="ECO:0000256" key="5">
    <source>
        <dbReference type="ARBA" id="ARBA00022989"/>
    </source>
</evidence>
<gene>
    <name evidence="9" type="ORF">ACFS7Z_00850</name>
</gene>
<evidence type="ECO:0000313" key="10">
    <source>
        <dbReference type="Proteomes" id="UP001597641"/>
    </source>
</evidence>
<feature type="domain" description="Major facilitator superfamily (MFS) profile" evidence="8">
    <location>
        <begin position="197"/>
        <end position="421"/>
    </location>
</feature>
<dbReference type="InterPro" id="IPR004740">
    <property type="entry name" value="Nuc_H_symport"/>
</dbReference>
<evidence type="ECO:0000259" key="8">
    <source>
        <dbReference type="PROSITE" id="PS50850"/>
    </source>
</evidence>
<keyword evidence="5 7" id="KW-1133">Transmembrane helix</keyword>
<feature type="transmembrane region" description="Helical" evidence="7">
    <location>
        <begin position="338"/>
        <end position="359"/>
    </location>
</feature>
<keyword evidence="10" id="KW-1185">Reference proteome</keyword>
<feature type="transmembrane region" description="Helical" evidence="7">
    <location>
        <begin position="96"/>
        <end position="115"/>
    </location>
</feature>
<dbReference type="Proteomes" id="UP001597641">
    <property type="component" value="Unassembled WGS sequence"/>
</dbReference>
<dbReference type="PANTHER" id="PTHR23522">
    <property type="entry name" value="BLL5896 PROTEIN"/>
    <property type="match status" value="1"/>
</dbReference>
<dbReference type="PANTHER" id="PTHR23522:SF4">
    <property type="entry name" value="NUCLEOSIDE PERMEASE NUPG-RELATED"/>
    <property type="match status" value="1"/>
</dbReference>
<evidence type="ECO:0000256" key="1">
    <source>
        <dbReference type="ARBA" id="ARBA00004651"/>
    </source>
</evidence>
<dbReference type="InterPro" id="IPR036259">
    <property type="entry name" value="MFS_trans_sf"/>
</dbReference>
<keyword evidence="3" id="KW-1003">Cell membrane</keyword>
<evidence type="ECO:0000256" key="6">
    <source>
        <dbReference type="ARBA" id="ARBA00023136"/>
    </source>
</evidence>
<evidence type="ECO:0000313" key="9">
    <source>
        <dbReference type="EMBL" id="MFD2998892.1"/>
    </source>
</evidence>
<dbReference type="Pfam" id="PF03825">
    <property type="entry name" value="Nuc_H_symport"/>
    <property type="match status" value="1"/>
</dbReference>
<dbReference type="EMBL" id="JBHUOX010000001">
    <property type="protein sequence ID" value="MFD2998892.1"/>
    <property type="molecule type" value="Genomic_DNA"/>
</dbReference>
<dbReference type="InterPro" id="IPR020846">
    <property type="entry name" value="MFS_dom"/>
</dbReference>
<feature type="transmembrane region" description="Helical" evidence="7">
    <location>
        <begin position="298"/>
        <end position="317"/>
    </location>
</feature>
<keyword evidence="4 7" id="KW-0812">Transmembrane</keyword>
<feature type="transmembrane region" description="Helical" evidence="7">
    <location>
        <begin position="44"/>
        <end position="64"/>
    </location>
</feature>
<proteinExistence type="predicted"/>